<sequence length="280" mass="31511">MSMKERFLKKLNFIPNLGTLKQGRLVSQLNSTETLLDQNLHHLPPSASAYIKEDQKTHNLAALADKIHESKHLAEEALLDICEQLKIASPPTPNHNKLDIAADAETPSEAEKQNEEENPLSLTDFEEKCPPGGKEAVILYTTSLRSIRKTFEDCHSIRFLLESFKVMFYERDVSLHLAYREELWWTLGSRQIPPRLFIRGKYIGGADQVVTLHEQGRLMKLLEGIPRRLSTSPCTACANIRFLVCSTCNGSLKVVLADGNIRCPQCNENGLVRCPICTSN</sequence>
<dbReference type="PROSITE" id="PS51354">
    <property type="entry name" value="GLUTAREDOXIN_2"/>
    <property type="match status" value="1"/>
</dbReference>
<gene>
    <name evidence="3" type="ORF">Tsubulata_020306</name>
</gene>
<dbReference type="Proteomes" id="UP001141552">
    <property type="component" value="Unassembled WGS sequence"/>
</dbReference>
<evidence type="ECO:0000259" key="2">
    <source>
        <dbReference type="Pfam" id="PF00462"/>
    </source>
</evidence>
<dbReference type="Pfam" id="PF23733">
    <property type="entry name" value="GRXCR1-2_C"/>
    <property type="match status" value="1"/>
</dbReference>
<dbReference type="PANTHER" id="PTHR45669:SF14">
    <property type="entry name" value="EMB|CAB81925.1-RELATED"/>
    <property type="match status" value="1"/>
</dbReference>
<proteinExistence type="predicted"/>
<dbReference type="OrthoDB" id="423313at2759"/>
<dbReference type="InterPro" id="IPR002109">
    <property type="entry name" value="Glutaredoxin"/>
</dbReference>
<organism evidence="3 4">
    <name type="scientific">Turnera subulata</name>
    <dbReference type="NCBI Taxonomy" id="218843"/>
    <lineage>
        <taxon>Eukaryota</taxon>
        <taxon>Viridiplantae</taxon>
        <taxon>Streptophyta</taxon>
        <taxon>Embryophyta</taxon>
        <taxon>Tracheophyta</taxon>
        <taxon>Spermatophyta</taxon>
        <taxon>Magnoliopsida</taxon>
        <taxon>eudicotyledons</taxon>
        <taxon>Gunneridae</taxon>
        <taxon>Pentapetalae</taxon>
        <taxon>rosids</taxon>
        <taxon>fabids</taxon>
        <taxon>Malpighiales</taxon>
        <taxon>Passifloraceae</taxon>
        <taxon>Turnera</taxon>
    </lineage>
</organism>
<reference evidence="3" key="2">
    <citation type="journal article" date="2023" name="Plants (Basel)">
        <title>Annotation of the Turnera subulata (Passifloraceae) Draft Genome Reveals the S-Locus Evolved after the Divergence of Turneroideae from Passifloroideae in a Stepwise Manner.</title>
        <authorList>
            <person name="Henning P.M."/>
            <person name="Roalson E.H."/>
            <person name="Mir W."/>
            <person name="McCubbin A.G."/>
            <person name="Shore J.S."/>
        </authorList>
    </citation>
    <scope>NUCLEOTIDE SEQUENCE</scope>
    <source>
        <strain evidence="3">F60SS</strain>
    </source>
</reference>
<accession>A0A9Q0G850</accession>
<dbReference type="Pfam" id="PF00462">
    <property type="entry name" value="Glutaredoxin"/>
    <property type="match status" value="1"/>
</dbReference>
<protein>
    <recommendedName>
        <fullName evidence="2">Glutaredoxin domain-containing protein</fullName>
    </recommendedName>
</protein>
<dbReference type="CDD" id="cd03031">
    <property type="entry name" value="GRX_GRX_like"/>
    <property type="match status" value="1"/>
</dbReference>
<feature type="region of interest" description="Disordered" evidence="1">
    <location>
        <begin position="105"/>
        <end position="128"/>
    </location>
</feature>
<feature type="domain" description="Glutaredoxin" evidence="2">
    <location>
        <begin position="137"/>
        <end position="203"/>
    </location>
</feature>
<dbReference type="SUPFAM" id="SSF52833">
    <property type="entry name" value="Thioredoxin-like"/>
    <property type="match status" value="1"/>
</dbReference>
<evidence type="ECO:0000313" key="4">
    <source>
        <dbReference type="Proteomes" id="UP001141552"/>
    </source>
</evidence>
<name>A0A9Q0G850_9ROSI</name>
<reference evidence="3" key="1">
    <citation type="submission" date="2022-02" db="EMBL/GenBank/DDBJ databases">
        <authorList>
            <person name="Henning P.M."/>
            <person name="McCubbin A.G."/>
            <person name="Shore J.S."/>
        </authorList>
    </citation>
    <scope>NUCLEOTIDE SEQUENCE</scope>
    <source>
        <strain evidence="3">F60SS</strain>
        <tissue evidence="3">Leaves</tissue>
    </source>
</reference>
<dbReference type="InterPro" id="IPR036249">
    <property type="entry name" value="Thioredoxin-like_sf"/>
</dbReference>
<comment type="caution">
    <text evidence="3">The sequence shown here is derived from an EMBL/GenBank/DDBJ whole genome shotgun (WGS) entry which is preliminary data.</text>
</comment>
<dbReference type="AlphaFoldDB" id="A0A9Q0G850"/>
<dbReference type="Gene3D" id="3.40.30.10">
    <property type="entry name" value="Glutaredoxin"/>
    <property type="match status" value="1"/>
</dbReference>
<evidence type="ECO:0000313" key="3">
    <source>
        <dbReference type="EMBL" id="KAJ4843606.1"/>
    </source>
</evidence>
<dbReference type="EMBL" id="JAKUCV010002194">
    <property type="protein sequence ID" value="KAJ4843606.1"/>
    <property type="molecule type" value="Genomic_DNA"/>
</dbReference>
<evidence type="ECO:0000256" key="1">
    <source>
        <dbReference type="SAM" id="MobiDB-lite"/>
    </source>
</evidence>
<keyword evidence="4" id="KW-1185">Reference proteome</keyword>
<dbReference type="PANTHER" id="PTHR45669">
    <property type="entry name" value="GLUTAREDOXIN DOMAIN-CONTAINING CYSTEINE-RICH PROTEIN CG12206-RELATED"/>
    <property type="match status" value="1"/>
</dbReference>